<protein>
    <submittedName>
        <fullName evidence="4">Regulatory protein LuxO</fullName>
    </submittedName>
</protein>
<dbReference type="GO" id="GO:0006355">
    <property type="term" value="P:regulation of DNA-templated transcription"/>
    <property type="evidence" value="ECO:0007669"/>
    <property type="project" value="InterPro"/>
</dbReference>
<dbReference type="InterPro" id="IPR025662">
    <property type="entry name" value="Sigma_54_int_dom_ATP-bd_1"/>
</dbReference>
<name>A0A644YLA0_9ZZZZ</name>
<gene>
    <name evidence="4" type="primary">luxO_2</name>
    <name evidence="4" type="ORF">SDC9_75905</name>
</gene>
<dbReference type="PROSITE" id="PS00676">
    <property type="entry name" value="SIGMA54_INTERACT_2"/>
    <property type="match status" value="1"/>
</dbReference>
<evidence type="ECO:0000259" key="3">
    <source>
        <dbReference type="PROSITE" id="PS50045"/>
    </source>
</evidence>
<dbReference type="SUPFAM" id="SSF52540">
    <property type="entry name" value="P-loop containing nucleoside triphosphate hydrolases"/>
    <property type="match status" value="1"/>
</dbReference>
<evidence type="ECO:0000256" key="1">
    <source>
        <dbReference type="ARBA" id="ARBA00022741"/>
    </source>
</evidence>
<dbReference type="PROSITE" id="PS50045">
    <property type="entry name" value="SIGMA54_INTERACT_4"/>
    <property type="match status" value="1"/>
</dbReference>
<feature type="domain" description="Sigma-54 factor interaction" evidence="3">
    <location>
        <begin position="1"/>
        <end position="170"/>
    </location>
</feature>
<dbReference type="GO" id="GO:0005524">
    <property type="term" value="F:ATP binding"/>
    <property type="evidence" value="ECO:0007669"/>
    <property type="project" value="UniProtKB-KW"/>
</dbReference>
<dbReference type="InterPro" id="IPR002078">
    <property type="entry name" value="Sigma_54_int"/>
</dbReference>
<organism evidence="4">
    <name type="scientific">bioreactor metagenome</name>
    <dbReference type="NCBI Taxonomy" id="1076179"/>
    <lineage>
        <taxon>unclassified sequences</taxon>
        <taxon>metagenomes</taxon>
        <taxon>ecological metagenomes</taxon>
    </lineage>
</organism>
<dbReference type="InterPro" id="IPR025943">
    <property type="entry name" value="Sigma_54_int_dom_ATP-bd_2"/>
</dbReference>
<keyword evidence="2" id="KW-0067">ATP-binding</keyword>
<dbReference type="AlphaFoldDB" id="A0A644YLA0"/>
<sequence>MVDSVAPLDSTVLLYGESGSGKEVFTRYIHEHSGRKDKPFIAVNCAAFPENLIEAELFGYEKGSFTGANREGKAGLAEAADGGTLFLDEINSLPLSVQGKVLRMIEEKSVQRIGAIRAKKVDFRLIAATNRDLYEMVREGTFREDLYYRLHVIPLTIPPVRSRQDDIMPL</sequence>
<accession>A0A644YLA0</accession>
<dbReference type="InterPro" id="IPR003593">
    <property type="entry name" value="AAA+_ATPase"/>
</dbReference>
<keyword evidence="1" id="KW-0547">Nucleotide-binding</keyword>
<evidence type="ECO:0000256" key="2">
    <source>
        <dbReference type="ARBA" id="ARBA00022840"/>
    </source>
</evidence>
<dbReference type="PROSITE" id="PS00675">
    <property type="entry name" value="SIGMA54_INTERACT_1"/>
    <property type="match status" value="1"/>
</dbReference>
<reference evidence="4" key="1">
    <citation type="submission" date="2019-08" db="EMBL/GenBank/DDBJ databases">
        <authorList>
            <person name="Kucharzyk K."/>
            <person name="Murdoch R.W."/>
            <person name="Higgins S."/>
            <person name="Loffler F."/>
        </authorList>
    </citation>
    <scope>NUCLEOTIDE SEQUENCE</scope>
</reference>
<dbReference type="SMART" id="SM00382">
    <property type="entry name" value="AAA"/>
    <property type="match status" value="1"/>
</dbReference>
<dbReference type="InterPro" id="IPR027417">
    <property type="entry name" value="P-loop_NTPase"/>
</dbReference>
<dbReference type="Gene3D" id="3.40.50.300">
    <property type="entry name" value="P-loop containing nucleotide triphosphate hydrolases"/>
    <property type="match status" value="1"/>
</dbReference>
<dbReference type="CDD" id="cd00009">
    <property type="entry name" value="AAA"/>
    <property type="match status" value="1"/>
</dbReference>
<proteinExistence type="predicted"/>
<dbReference type="Pfam" id="PF00158">
    <property type="entry name" value="Sigma54_activat"/>
    <property type="match status" value="1"/>
</dbReference>
<dbReference type="EMBL" id="VSSQ01005493">
    <property type="protein sequence ID" value="MPM29365.1"/>
    <property type="molecule type" value="Genomic_DNA"/>
</dbReference>
<evidence type="ECO:0000313" key="4">
    <source>
        <dbReference type="EMBL" id="MPM29365.1"/>
    </source>
</evidence>
<dbReference type="FunFam" id="3.40.50.300:FF:000006">
    <property type="entry name" value="DNA-binding transcriptional regulator NtrC"/>
    <property type="match status" value="1"/>
</dbReference>
<dbReference type="PANTHER" id="PTHR32071">
    <property type="entry name" value="TRANSCRIPTIONAL REGULATORY PROTEIN"/>
    <property type="match status" value="1"/>
</dbReference>
<comment type="caution">
    <text evidence="4">The sequence shown here is derived from an EMBL/GenBank/DDBJ whole genome shotgun (WGS) entry which is preliminary data.</text>
</comment>